<dbReference type="Proteomes" id="UP001596244">
    <property type="component" value="Unassembled WGS sequence"/>
</dbReference>
<keyword evidence="2" id="KW-1185">Reference proteome</keyword>
<gene>
    <name evidence="1" type="ORF">ACFPUZ_11545</name>
</gene>
<accession>A0ABW1QGN6</accession>
<sequence>MGDVRPRRAVLAESWAAADIAAPSFTRDGLPVARAVKCLVDPLIIRPRLRPELAAPLLGPEQAAALTDLLSRHRGLLEQASAWFPLLRAARRRAKITDGNAQELYFPRAFELAGLHGAPGADAAALCAEVIAEVHGEVSVHDLRAHLDALPADPFPDWVEAGPEPDMPTLTAELWELLDSGEELSESPDVAAWAQAIRRTPGQVTAFLDAFAWEGPVAGLRLSAADPVPAPPVRARGGNAVFVLDRPLDARVRGALRRSREHLDSAAELVAMEHERARAPLGLHDPLWRSTFAAGIVLSAGLEPLRARRDFGPTLLRQIQARLAKEAYVMHLRRQLSAGRAIDPRQEKVVDQLHAFWDPYLHRLWARLHGLDVLGRSPADTDEVWDILSGVARSVMYDHRQLIRDALEAAA</sequence>
<reference evidence="2" key="1">
    <citation type="journal article" date="2019" name="Int. J. Syst. Evol. Microbiol.">
        <title>The Global Catalogue of Microorganisms (GCM) 10K type strain sequencing project: providing services to taxonomists for standard genome sequencing and annotation.</title>
        <authorList>
            <consortium name="The Broad Institute Genomics Platform"/>
            <consortium name="The Broad Institute Genome Sequencing Center for Infectious Disease"/>
            <person name="Wu L."/>
            <person name="Ma J."/>
        </authorList>
    </citation>
    <scope>NUCLEOTIDE SEQUENCE [LARGE SCALE GENOMIC DNA]</scope>
    <source>
        <strain evidence="2">CCUG 51943</strain>
    </source>
</reference>
<proteinExistence type="predicted"/>
<comment type="caution">
    <text evidence="1">The sequence shown here is derived from an EMBL/GenBank/DDBJ whole genome shotgun (WGS) entry which is preliminary data.</text>
</comment>
<dbReference type="EMBL" id="JBHSQE010000009">
    <property type="protein sequence ID" value="MFC6147435.1"/>
    <property type="molecule type" value="Genomic_DNA"/>
</dbReference>
<protein>
    <submittedName>
        <fullName evidence="1">Uncharacterized protein</fullName>
    </submittedName>
</protein>
<name>A0ABW1QGN6_9CORY</name>
<dbReference type="RefSeq" id="WP_377002043.1">
    <property type="nucleotide sequence ID" value="NZ_JBHSQE010000009.1"/>
</dbReference>
<evidence type="ECO:0000313" key="1">
    <source>
        <dbReference type="EMBL" id="MFC6147435.1"/>
    </source>
</evidence>
<evidence type="ECO:0000313" key="2">
    <source>
        <dbReference type="Proteomes" id="UP001596244"/>
    </source>
</evidence>
<organism evidence="1 2">
    <name type="scientific">Corynebacterium nasicanis</name>
    <dbReference type="NCBI Taxonomy" id="1448267"/>
    <lineage>
        <taxon>Bacteria</taxon>
        <taxon>Bacillati</taxon>
        <taxon>Actinomycetota</taxon>
        <taxon>Actinomycetes</taxon>
        <taxon>Mycobacteriales</taxon>
        <taxon>Corynebacteriaceae</taxon>
        <taxon>Corynebacterium</taxon>
    </lineage>
</organism>